<dbReference type="Pfam" id="PF23562">
    <property type="entry name" value="AMP-binding_C_3"/>
    <property type="match status" value="1"/>
</dbReference>
<evidence type="ECO:0000256" key="4">
    <source>
        <dbReference type="ARBA" id="ARBA00026121"/>
    </source>
</evidence>
<comment type="caution">
    <text evidence="6">The sequence shown here is derived from an EMBL/GenBank/DDBJ whole genome shotgun (WGS) entry which is preliminary data.</text>
</comment>
<accession>A0AA88SQ29</accession>
<keyword evidence="3" id="KW-0443">Lipid metabolism</keyword>
<proteinExistence type="predicted"/>
<dbReference type="Gene3D" id="3.40.50.12780">
    <property type="entry name" value="N-terminal domain of ligase-like"/>
    <property type="match status" value="1"/>
</dbReference>
<dbReference type="EMBL" id="JAVHJS010000010">
    <property type="protein sequence ID" value="KAK2845642.1"/>
    <property type="molecule type" value="Genomic_DNA"/>
</dbReference>
<dbReference type="InterPro" id="IPR000873">
    <property type="entry name" value="AMP-dep_synth/lig_dom"/>
</dbReference>
<sequence>MSVSGPNLLDTLENNSESTIKDTQHHLRVKQALQDSRAQPNGNCMISLTKNDIMVNVAEKVKEINLSDDSGIDSPSGDVNAEISRKVETDTLSDIIIKNDQASVKGFEETAVDATVGGTCKATGDVRLAPAEQYWCTTRDKAVKLRMSESGPGSEPPLTIHQMFQWTVDNFGDHPALCFKKDGAWSTLTYKEYHQQCRVAAKSFLKLGLERFHGVGILGFNSPEWFIADIGCIMAGGLGVGIYTTNSPEACHYVAKNCEANIIVVENDKQLEKILEVKDQLPHLKAIVQYKGEVKKKMPDIYTWAEFMKAGKEISDAQLDAVIDSQKSNECCTLIYTSGTTGNPKGVMLSHDNITWIANAAGNMINLMNGEDCLVSYLPLSHVAAQMNDMWITIRFAATTYFAQPDALKGSLAITLREARPTTFLGVPRVWEKMQEAMKDIGAKSSVMKKKIADWAKGIGLQASYNAMNNDPSVPWGFTLANGIVFKRVRASLGLDRCKQCFTGAAPITKDTLEYFMSLNIPIFELYGMSESTGPHTMSWSESFRITSCGTVIPGCKTKLDKPDADGNGEVCFWGRHVFMGYLNMSDKTSEALDSEGWLHSGDLGKHDTNNFLYITGRIKELIITAGGENIPPVPIEDAVKEELPIISNAMLVGDKKKFLSMLLTLKCKIDDSGDPTDELTPLAVEFCRHHGVMASKVSELINNKEPAIYKAIQEGIDRVNGKAISNAQKVQKWTLLSKDFSISGGELGPTMKLKRPVVSKMYKEEIDKFYEV</sequence>
<keyword evidence="7" id="KW-1185">Reference proteome</keyword>
<dbReference type="GO" id="GO:0004467">
    <property type="term" value="F:long-chain fatty acid-CoA ligase activity"/>
    <property type="evidence" value="ECO:0007669"/>
    <property type="project" value="UniProtKB-EC"/>
</dbReference>
<dbReference type="GO" id="GO:0016020">
    <property type="term" value="C:membrane"/>
    <property type="evidence" value="ECO:0007669"/>
    <property type="project" value="TreeGrafter"/>
</dbReference>
<dbReference type="PANTHER" id="PTHR43272:SF80">
    <property type="entry name" value="LONG-CHAIN-FATTY-ACID--COA LIGASE ACSBG2"/>
    <property type="match status" value="1"/>
</dbReference>
<reference evidence="6" key="1">
    <citation type="submission" date="2023-08" db="EMBL/GenBank/DDBJ databases">
        <title>Pelteobagrus vachellii genome.</title>
        <authorList>
            <person name="Liu H."/>
        </authorList>
    </citation>
    <scope>NUCLEOTIDE SEQUENCE</scope>
    <source>
        <strain evidence="6">PRFRI_2022a</strain>
        <tissue evidence="6">Muscle</tissue>
    </source>
</reference>
<dbReference type="CDD" id="cd05933">
    <property type="entry name" value="ACSBG_like"/>
    <property type="match status" value="1"/>
</dbReference>
<gene>
    <name evidence="6" type="ORF">Q7C36_010496</name>
</gene>
<keyword evidence="1" id="KW-0436">Ligase</keyword>
<evidence type="ECO:0000256" key="3">
    <source>
        <dbReference type="ARBA" id="ARBA00023098"/>
    </source>
</evidence>
<protein>
    <recommendedName>
        <fullName evidence="4">long-chain-fatty-acid--CoA ligase</fullName>
        <ecNumber evidence="4">6.2.1.3</ecNumber>
    </recommendedName>
</protein>
<feature type="domain" description="AMP-dependent synthetase/ligase" evidence="5">
    <location>
        <begin position="164"/>
        <end position="583"/>
    </location>
</feature>
<dbReference type="SUPFAM" id="SSF56801">
    <property type="entry name" value="Acetyl-CoA synthetase-like"/>
    <property type="match status" value="1"/>
</dbReference>
<dbReference type="Pfam" id="PF00501">
    <property type="entry name" value="AMP-binding"/>
    <property type="match status" value="1"/>
</dbReference>
<dbReference type="PANTHER" id="PTHR43272">
    <property type="entry name" value="LONG-CHAIN-FATTY-ACID--COA LIGASE"/>
    <property type="match status" value="1"/>
</dbReference>
<evidence type="ECO:0000256" key="1">
    <source>
        <dbReference type="ARBA" id="ARBA00022598"/>
    </source>
</evidence>
<dbReference type="PROSITE" id="PS00455">
    <property type="entry name" value="AMP_BINDING"/>
    <property type="match status" value="1"/>
</dbReference>
<dbReference type="GO" id="GO:0005783">
    <property type="term" value="C:endoplasmic reticulum"/>
    <property type="evidence" value="ECO:0007669"/>
    <property type="project" value="TreeGrafter"/>
</dbReference>
<evidence type="ECO:0000313" key="6">
    <source>
        <dbReference type="EMBL" id="KAK2845642.1"/>
    </source>
</evidence>
<dbReference type="Proteomes" id="UP001187315">
    <property type="component" value="Unassembled WGS sequence"/>
</dbReference>
<dbReference type="InterPro" id="IPR042099">
    <property type="entry name" value="ANL_N_sf"/>
</dbReference>
<dbReference type="AlphaFoldDB" id="A0AA88SQ29"/>
<evidence type="ECO:0000259" key="5">
    <source>
        <dbReference type="Pfam" id="PF00501"/>
    </source>
</evidence>
<keyword evidence="2" id="KW-0276">Fatty acid metabolism</keyword>
<evidence type="ECO:0000313" key="7">
    <source>
        <dbReference type="Proteomes" id="UP001187315"/>
    </source>
</evidence>
<dbReference type="InterPro" id="IPR020845">
    <property type="entry name" value="AMP-binding_CS"/>
</dbReference>
<organism evidence="6 7">
    <name type="scientific">Tachysurus vachellii</name>
    <name type="common">Darkbarbel catfish</name>
    <name type="synonym">Pelteobagrus vachellii</name>
    <dbReference type="NCBI Taxonomy" id="175792"/>
    <lineage>
        <taxon>Eukaryota</taxon>
        <taxon>Metazoa</taxon>
        <taxon>Chordata</taxon>
        <taxon>Craniata</taxon>
        <taxon>Vertebrata</taxon>
        <taxon>Euteleostomi</taxon>
        <taxon>Actinopterygii</taxon>
        <taxon>Neopterygii</taxon>
        <taxon>Teleostei</taxon>
        <taxon>Ostariophysi</taxon>
        <taxon>Siluriformes</taxon>
        <taxon>Bagridae</taxon>
        <taxon>Tachysurus</taxon>
    </lineage>
</organism>
<evidence type="ECO:0000256" key="2">
    <source>
        <dbReference type="ARBA" id="ARBA00022832"/>
    </source>
</evidence>
<name>A0AA88SQ29_TACVA</name>
<dbReference type="EC" id="6.2.1.3" evidence="4"/>